<evidence type="ECO:0000313" key="2">
    <source>
        <dbReference type="Proteomes" id="UP000887565"/>
    </source>
</evidence>
<evidence type="ECO:0000256" key="1">
    <source>
        <dbReference type="SAM" id="MobiDB-lite"/>
    </source>
</evidence>
<dbReference type="Proteomes" id="UP000887565">
    <property type="component" value="Unplaced"/>
</dbReference>
<evidence type="ECO:0000313" key="3">
    <source>
        <dbReference type="WBParaSite" id="nRc.2.0.1.t43553-RA"/>
    </source>
</evidence>
<accession>A0A915L1C4</accession>
<feature type="region of interest" description="Disordered" evidence="1">
    <location>
        <begin position="1"/>
        <end position="29"/>
    </location>
</feature>
<organism evidence="2 3">
    <name type="scientific">Romanomermis culicivorax</name>
    <name type="common">Nematode worm</name>
    <dbReference type="NCBI Taxonomy" id="13658"/>
    <lineage>
        <taxon>Eukaryota</taxon>
        <taxon>Metazoa</taxon>
        <taxon>Ecdysozoa</taxon>
        <taxon>Nematoda</taxon>
        <taxon>Enoplea</taxon>
        <taxon>Dorylaimia</taxon>
        <taxon>Mermithida</taxon>
        <taxon>Mermithoidea</taxon>
        <taxon>Mermithidae</taxon>
        <taxon>Romanomermis</taxon>
    </lineage>
</organism>
<dbReference type="AlphaFoldDB" id="A0A915L1C4"/>
<sequence>MVNVTAGVTIRTRAQQKRPGLEPTPWSNSTPVPILLLSERQVSQDCMVI</sequence>
<name>A0A915L1C4_ROMCU</name>
<reference evidence="3" key="1">
    <citation type="submission" date="2022-11" db="UniProtKB">
        <authorList>
            <consortium name="WormBaseParasite"/>
        </authorList>
    </citation>
    <scope>IDENTIFICATION</scope>
</reference>
<keyword evidence="2" id="KW-1185">Reference proteome</keyword>
<dbReference type="WBParaSite" id="nRc.2.0.1.t43553-RA">
    <property type="protein sequence ID" value="nRc.2.0.1.t43553-RA"/>
    <property type="gene ID" value="nRc.2.0.1.g43553"/>
</dbReference>
<protein>
    <submittedName>
        <fullName evidence="3">Uncharacterized protein</fullName>
    </submittedName>
</protein>
<proteinExistence type="predicted"/>